<name>A0ABP0KM82_9DINO</name>
<accession>A0ABP0KM82</accession>
<sequence length="861" mass="95854">MVIAAMSALAMDSLSHIVGEGPLINAEKEFDRFMKSYEFAIEAQKLKREDIKSLMELVVDRMDMYHLIGALLLEFCVGFYGEFKMLEQDYVNEPKLIMEIFLLSNIAAVGYLLFAIWLSLHASVAAHAIGVEFLLDCNRLTVPTPDNLREMREATSMFRSTYRLFQKLQRNLSSGDAAMAALNSAAAGSGSATAGAGGDKSVAGGLGAFGALGMEQKEVQKPPKELTLEALATTGQPLVMPRINDDLQKLEHRAKFAQHHRAWLRFDAYSRVSMALGINQMLQSMSYFIAGPVQKHRPSFALITVIGVQAIAFFLVKLDWRSMDTDESDDEGEFQRTKKKDVSSLPLIDFFAISVTNLLPPVWMVLILWLAHFIDSTDEGNLDHQGRITARVLATPIFFLHAAWLYLVRWYIAPHQHDLLPVRLRTVGYLDVFMRDAKLVHEQEEEDLEQEVEAFPQPRRRKSTRCRHNEAAMKTVVCCDSVEDLWTSHEWEEDYLASVETSGRRAKSRGRKTPEPQSPDVEAAKGHAPSECQQCLVPKRKRPRGHDHVAWLVVGRFTTVMIWLWIGGGFIHITNSLLDLEGTPKDLNGNIQDQVRRELGPPRKLLAQWPEPARFFEVTKLHCNSSSVVIGTPFNVHTAPRADEGLGPLAQIGEFEMKAAWCEPGRCRALEKRGRQWQLRSLGEGSLPALLDVLPESWELLAAAPAVPPIWRSPPGAAGGAAAPVLLAAWDGERVVISRLEETDRRWRLHRRFAVHPSNCSQADDGGRPQVQGLYLDTSGCETLTVLRGRALEGWDLVAGTSLGCWKISAEDHGEYSAVCHDSSNLLLARHGSEGPILEAAGLPDTFTHCRVSGQDSALQA</sequence>
<comment type="caution">
    <text evidence="1">The sequence shown here is derived from an EMBL/GenBank/DDBJ whole genome shotgun (WGS) entry which is preliminary data.</text>
</comment>
<evidence type="ECO:0000313" key="2">
    <source>
        <dbReference type="Proteomes" id="UP001642484"/>
    </source>
</evidence>
<reference evidence="1 2" key="1">
    <citation type="submission" date="2024-02" db="EMBL/GenBank/DDBJ databases">
        <authorList>
            <person name="Chen Y."/>
            <person name="Shah S."/>
            <person name="Dougan E. K."/>
            <person name="Thang M."/>
            <person name="Chan C."/>
        </authorList>
    </citation>
    <scope>NUCLEOTIDE SEQUENCE [LARGE SCALE GENOMIC DNA]</scope>
</reference>
<dbReference type="EMBL" id="CAXAMN010008891">
    <property type="protein sequence ID" value="CAK9027097.1"/>
    <property type="molecule type" value="Genomic_DNA"/>
</dbReference>
<organism evidence="1 2">
    <name type="scientific">Durusdinium trenchii</name>
    <dbReference type="NCBI Taxonomy" id="1381693"/>
    <lineage>
        <taxon>Eukaryota</taxon>
        <taxon>Sar</taxon>
        <taxon>Alveolata</taxon>
        <taxon>Dinophyceae</taxon>
        <taxon>Suessiales</taxon>
        <taxon>Symbiodiniaceae</taxon>
        <taxon>Durusdinium</taxon>
    </lineage>
</organism>
<dbReference type="Proteomes" id="UP001642484">
    <property type="component" value="Unassembled WGS sequence"/>
</dbReference>
<gene>
    <name evidence="1" type="ORF">CCMP2556_LOCUS16630</name>
</gene>
<proteinExistence type="predicted"/>
<keyword evidence="2" id="KW-1185">Reference proteome</keyword>
<evidence type="ECO:0000313" key="1">
    <source>
        <dbReference type="EMBL" id="CAK9027097.1"/>
    </source>
</evidence>
<protein>
    <submittedName>
        <fullName evidence="1">Uncharacterized protein</fullName>
    </submittedName>
</protein>